<proteinExistence type="predicted"/>
<dbReference type="AlphaFoldDB" id="A0A759RSQ4"/>
<evidence type="ECO:0000259" key="1">
    <source>
        <dbReference type="Pfam" id="PF07045"/>
    </source>
</evidence>
<accession>A0A759RSQ4</accession>
<gene>
    <name evidence="2" type="ORF">G8R56_005097</name>
</gene>
<feature type="domain" description="DUF1330" evidence="1">
    <location>
        <begin position="13"/>
        <end position="56"/>
    </location>
</feature>
<evidence type="ECO:0000313" key="2">
    <source>
        <dbReference type="EMBL" id="HAG1966805.1"/>
    </source>
</evidence>
<dbReference type="EMBL" id="DAAXPA010000021">
    <property type="protein sequence ID" value="HAG1966805.1"/>
    <property type="molecule type" value="Genomic_DNA"/>
</dbReference>
<dbReference type="SUPFAM" id="SSF54909">
    <property type="entry name" value="Dimeric alpha+beta barrel"/>
    <property type="match status" value="1"/>
</dbReference>
<dbReference type="Pfam" id="PF07045">
    <property type="entry name" value="DUF1330"/>
    <property type="match status" value="1"/>
</dbReference>
<organism evidence="2">
    <name type="scientific">Salmonella enterica</name>
    <name type="common">Salmonella choleraesuis</name>
    <dbReference type="NCBI Taxonomy" id="28901"/>
    <lineage>
        <taxon>Bacteria</taxon>
        <taxon>Pseudomonadati</taxon>
        <taxon>Pseudomonadota</taxon>
        <taxon>Gammaproteobacteria</taxon>
        <taxon>Enterobacterales</taxon>
        <taxon>Enterobacteriaceae</taxon>
        <taxon>Salmonella</taxon>
    </lineage>
</organism>
<protein>
    <submittedName>
        <fullName evidence="2">DUF1330 domain-containing protein</fullName>
    </submittedName>
</protein>
<dbReference type="Gene3D" id="3.30.70.100">
    <property type="match status" value="1"/>
</dbReference>
<comment type="caution">
    <text evidence="2">The sequence shown here is derived from an EMBL/GenBank/DDBJ whole genome shotgun (WGS) entry which is preliminary data.</text>
</comment>
<name>A0A759RSQ4_SALER</name>
<dbReference type="InterPro" id="IPR011008">
    <property type="entry name" value="Dimeric_a/b-barrel"/>
</dbReference>
<reference evidence="2" key="2">
    <citation type="submission" date="2020-02" db="EMBL/GenBank/DDBJ databases">
        <authorList>
            <consortium name="NCBI Pathogen Detection Project"/>
        </authorList>
    </citation>
    <scope>NUCLEOTIDE SEQUENCE</scope>
    <source>
        <strain evidence="2">MA.CK_97/00003274</strain>
    </source>
</reference>
<dbReference type="InterPro" id="IPR010753">
    <property type="entry name" value="DUF1330"/>
</dbReference>
<reference evidence="2" key="1">
    <citation type="journal article" date="2018" name="Genome Biol.">
        <title>SKESA: strategic k-mer extension for scrupulous assemblies.</title>
        <authorList>
            <person name="Souvorov A."/>
            <person name="Agarwala R."/>
            <person name="Lipman D.J."/>
        </authorList>
    </citation>
    <scope>NUCLEOTIDE SEQUENCE</scope>
    <source>
        <strain evidence="2">MA.CK_97/00003274</strain>
    </source>
</reference>
<sequence length="57" mass="6407">MQSFPVHLMLPGPAWHVLIEFSGMENALTCYHSPEYQLTRDTRKSVAETMITIVDGG</sequence>